<dbReference type="Proteomes" id="UP000321172">
    <property type="component" value="Chromosome"/>
</dbReference>
<keyword evidence="3" id="KW-0804">Transcription</keyword>
<keyword evidence="6" id="KW-1185">Reference proteome</keyword>
<dbReference type="GO" id="GO:0003677">
    <property type="term" value="F:DNA binding"/>
    <property type="evidence" value="ECO:0007669"/>
    <property type="project" value="UniProtKB-KW"/>
</dbReference>
<reference evidence="5 6" key="1">
    <citation type="journal article" date="2013" name="J. Microbiol. Biotechnol.">
        <title>Novosphingobium ginsenosidimutans sp. nov., with the ability to convert ginsenoside.</title>
        <authorList>
            <person name="Kim J.K."/>
            <person name="He D."/>
            <person name="Liu Q.M."/>
            <person name="Park H.Y."/>
            <person name="Jung M.S."/>
            <person name="Yoon M.H."/>
            <person name="Kim S.C."/>
            <person name="Im W.T."/>
        </authorList>
    </citation>
    <scope>NUCLEOTIDE SEQUENCE [LARGE SCALE GENOMIC DNA]</scope>
    <source>
        <strain evidence="5 6">FW-6</strain>
    </source>
</reference>
<evidence type="ECO:0000256" key="2">
    <source>
        <dbReference type="ARBA" id="ARBA00023125"/>
    </source>
</evidence>
<protein>
    <submittedName>
        <fullName evidence="5">Crp/Fnr family transcriptional regulator</fullName>
    </submittedName>
</protein>
<dbReference type="RefSeq" id="WP_147090394.1">
    <property type="nucleotide sequence ID" value="NZ_BAABJD010000006.1"/>
</dbReference>
<dbReference type="InterPro" id="IPR018490">
    <property type="entry name" value="cNMP-bd_dom_sf"/>
</dbReference>
<accession>A0A5B8S4L1</accession>
<dbReference type="SUPFAM" id="SSF51206">
    <property type="entry name" value="cAMP-binding domain-like"/>
    <property type="match status" value="1"/>
</dbReference>
<dbReference type="EMBL" id="CP042345">
    <property type="protein sequence ID" value="QEA16313.1"/>
    <property type="molecule type" value="Genomic_DNA"/>
</dbReference>
<feature type="domain" description="HTH crp-type" evidence="4">
    <location>
        <begin position="146"/>
        <end position="214"/>
    </location>
</feature>
<dbReference type="Pfam" id="PF13545">
    <property type="entry name" value="HTH_Crp_2"/>
    <property type="match status" value="1"/>
</dbReference>
<dbReference type="PROSITE" id="PS51063">
    <property type="entry name" value="HTH_CRP_2"/>
    <property type="match status" value="1"/>
</dbReference>
<evidence type="ECO:0000256" key="3">
    <source>
        <dbReference type="ARBA" id="ARBA00023163"/>
    </source>
</evidence>
<organism evidence="5 6">
    <name type="scientific">Novosphingobium ginsenosidimutans</name>
    <dbReference type="NCBI Taxonomy" id="1176536"/>
    <lineage>
        <taxon>Bacteria</taxon>
        <taxon>Pseudomonadati</taxon>
        <taxon>Pseudomonadota</taxon>
        <taxon>Alphaproteobacteria</taxon>
        <taxon>Sphingomonadales</taxon>
        <taxon>Sphingomonadaceae</taxon>
        <taxon>Novosphingobium</taxon>
    </lineage>
</organism>
<dbReference type="InterPro" id="IPR036390">
    <property type="entry name" value="WH_DNA-bd_sf"/>
</dbReference>
<dbReference type="Gene3D" id="2.60.120.10">
    <property type="entry name" value="Jelly Rolls"/>
    <property type="match status" value="1"/>
</dbReference>
<dbReference type="KEGG" id="ngf:FRF71_09300"/>
<dbReference type="PROSITE" id="PS51257">
    <property type="entry name" value="PROKAR_LIPOPROTEIN"/>
    <property type="match status" value="1"/>
</dbReference>
<dbReference type="GO" id="GO:0006355">
    <property type="term" value="P:regulation of DNA-templated transcription"/>
    <property type="evidence" value="ECO:0007669"/>
    <property type="project" value="InterPro"/>
</dbReference>
<dbReference type="AlphaFoldDB" id="A0A5B8S4L1"/>
<keyword evidence="1" id="KW-0805">Transcription regulation</keyword>
<dbReference type="OrthoDB" id="7630420at2"/>
<gene>
    <name evidence="5" type="ORF">FRF71_09300</name>
</gene>
<sequence length="221" mass="23973">MQPAKPVSSQLAIIAAAFGCGEALAHTISGLGRGGRHGRGQVLYPLPDREETSLLLEGLAQEAAYGREGGVLVLHQFGPGEFYGNLIDHGGDIQVEALSDGHALHYGEDTMLRLMESYGGVAMAVARQLARRLAMIRQRMVEATLLSATGRICAELLRLSRKSEDGVIRPLPVLAELAQRVQSTRETASRTVSQLERRGIIQRRDGGLAVIAPHRLEEMIY</sequence>
<keyword evidence="2" id="KW-0238">DNA-binding</keyword>
<evidence type="ECO:0000259" key="4">
    <source>
        <dbReference type="PROSITE" id="PS51063"/>
    </source>
</evidence>
<evidence type="ECO:0000256" key="1">
    <source>
        <dbReference type="ARBA" id="ARBA00023015"/>
    </source>
</evidence>
<dbReference type="InterPro" id="IPR014710">
    <property type="entry name" value="RmlC-like_jellyroll"/>
</dbReference>
<evidence type="ECO:0000313" key="5">
    <source>
        <dbReference type="EMBL" id="QEA16313.1"/>
    </source>
</evidence>
<evidence type="ECO:0000313" key="6">
    <source>
        <dbReference type="Proteomes" id="UP000321172"/>
    </source>
</evidence>
<dbReference type="InterPro" id="IPR012318">
    <property type="entry name" value="HTH_CRP"/>
</dbReference>
<name>A0A5B8S4L1_9SPHN</name>
<dbReference type="SUPFAM" id="SSF46785">
    <property type="entry name" value="Winged helix' DNA-binding domain"/>
    <property type="match status" value="1"/>
</dbReference>
<proteinExistence type="predicted"/>